<evidence type="ECO:0000313" key="2">
    <source>
        <dbReference type="Proteomes" id="UP001497623"/>
    </source>
</evidence>
<dbReference type="InterPro" id="IPR016187">
    <property type="entry name" value="CTDL_fold"/>
</dbReference>
<dbReference type="SUPFAM" id="SSF56436">
    <property type="entry name" value="C-type lectin-like"/>
    <property type="match status" value="1"/>
</dbReference>
<gene>
    <name evidence="1" type="ORF">MNOR_LOCUS20100</name>
</gene>
<dbReference type="AlphaFoldDB" id="A0AAV2R6D0"/>
<dbReference type="InterPro" id="IPR016186">
    <property type="entry name" value="C-type_lectin-like/link_sf"/>
</dbReference>
<comment type="caution">
    <text evidence="1">The sequence shown here is derived from an EMBL/GenBank/DDBJ whole genome shotgun (WGS) entry which is preliminary data.</text>
</comment>
<organism evidence="1 2">
    <name type="scientific">Meganyctiphanes norvegica</name>
    <name type="common">Northern krill</name>
    <name type="synonym">Thysanopoda norvegica</name>
    <dbReference type="NCBI Taxonomy" id="48144"/>
    <lineage>
        <taxon>Eukaryota</taxon>
        <taxon>Metazoa</taxon>
        <taxon>Ecdysozoa</taxon>
        <taxon>Arthropoda</taxon>
        <taxon>Crustacea</taxon>
        <taxon>Multicrustacea</taxon>
        <taxon>Malacostraca</taxon>
        <taxon>Eumalacostraca</taxon>
        <taxon>Eucarida</taxon>
        <taxon>Euphausiacea</taxon>
        <taxon>Euphausiidae</taxon>
        <taxon>Meganyctiphanes</taxon>
    </lineage>
</organism>
<dbReference type="Gene3D" id="3.10.100.10">
    <property type="entry name" value="Mannose-Binding Protein A, subunit A"/>
    <property type="match status" value="1"/>
</dbReference>
<dbReference type="CDD" id="cd00037">
    <property type="entry name" value="CLECT"/>
    <property type="match status" value="1"/>
</dbReference>
<name>A0AAV2R6D0_MEGNR</name>
<dbReference type="Proteomes" id="UP001497623">
    <property type="component" value="Unassembled WGS sequence"/>
</dbReference>
<protein>
    <recommendedName>
        <fullName evidence="3">C-type lectin domain-containing protein</fullName>
    </recommendedName>
</protein>
<evidence type="ECO:0008006" key="3">
    <source>
        <dbReference type="Google" id="ProtNLM"/>
    </source>
</evidence>
<reference evidence="1 2" key="1">
    <citation type="submission" date="2024-05" db="EMBL/GenBank/DDBJ databases">
        <authorList>
            <person name="Wallberg A."/>
        </authorList>
    </citation>
    <scope>NUCLEOTIDE SEQUENCE [LARGE SCALE GENOMIC DNA]</scope>
</reference>
<proteinExistence type="predicted"/>
<keyword evidence="2" id="KW-1185">Reference proteome</keyword>
<feature type="non-terminal residue" evidence="1">
    <location>
        <position position="105"/>
    </location>
</feature>
<sequence length="105" mass="12033">MTTSSIKDYVKRALNITSLLLQKGCSEGAGFFLSPKRNQCFKSIREMYTWSEADSRCKSEGLVLARSHDAVALKKYLLERYEDDVNHWIGAKGVGSYIEWTYNQQ</sequence>
<dbReference type="EMBL" id="CAXKWB010015325">
    <property type="protein sequence ID" value="CAL4113347.1"/>
    <property type="molecule type" value="Genomic_DNA"/>
</dbReference>
<accession>A0AAV2R6D0</accession>
<evidence type="ECO:0000313" key="1">
    <source>
        <dbReference type="EMBL" id="CAL4113347.1"/>
    </source>
</evidence>